<reference evidence="1 2" key="1">
    <citation type="submission" date="2012-10" db="EMBL/GenBank/DDBJ databases">
        <title>Draft Genome Sequence of Paenibacillus popilliae ATCC 14706T.</title>
        <authorList>
            <person name="Iiyama K."/>
            <person name="Mori K."/>
            <person name="Mon H."/>
            <person name="Chieda Y."/>
            <person name="Lee J.M."/>
            <person name="Kusakabe T."/>
            <person name="Tashiro K."/>
            <person name="Asano S."/>
            <person name="Yasunaga-Aoki C."/>
            <person name="Shimizu S."/>
        </authorList>
    </citation>
    <scope>NUCLEOTIDE SEQUENCE [LARGE SCALE GENOMIC DNA]</scope>
    <source>
        <strain evidence="1 2">ATCC 14706</strain>
    </source>
</reference>
<organism evidence="1 2">
    <name type="scientific">Paenibacillus popilliae ATCC 14706</name>
    <dbReference type="NCBI Taxonomy" id="1212764"/>
    <lineage>
        <taxon>Bacteria</taxon>
        <taxon>Bacillati</taxon>
        <taxon>Bacillota</taxon>
        <taxon>Bacilli</taxon>
        <taxon>Bacillales</taxon>
        <taxon>Paenibacillaceae</taxon>
        <taxon>Paenibacillus</taxon>
    </lineage>
</organism>
<accession>M9M2A0</accession>
<dbReference type="AlphaFoldDB" id="M9M2A0"/>
<evidence type="ECO:0000313" key="1">
    <source>
        <dbReference type="EMBL" id="GAC43074.1"/>
    </source>
</evidence>
<name>M9M2A0_PAEPP</name>
<dbReference type="Proteomes" id="UP000029453">
    <property type="component" value="Unassembled WGS sequence"/>
</dbReference>
<keyword evidence="2" id="KW-1185">Reference proteome</keyword>
<proteinExistence type="predicted"/>
<dbReference type="EMBL" id="BALG01000171">
    <property type="protein sequence ID" value="GAC43074.1"/>
    <property type="molecule type" value="Genomic_DNA"/>
</dbReference>
<protein>
    <submittedName>
        <fullName evidence="1">Transposase and inactivated derivative</fullName>
    </submittedName>
</protein>
<sequence length="44" mass="4735">MAARCGKKKALIALARKILTIIYMILKSKTAYVEGGPVSIKPST</sequence>
<comment type="caution">
    <text evidence="1">The sequence shown here is derived from an EMBL/GenBank/DDBJ whole genome shotgun (WGS) entry which is preliminary data.</text>
</comment>
<evidence type="ECO:0000313" key="2">
    <source>
        <dbReference type="Proteomes" id="UP000029453"/>
    </source>
</evidence>
<gene>
    <name evidence="1" type="ORF">PPOP_2440</name>
</gene>